<organism evidence="2 3">
    <name type="scientific">Arachis hypogaea</name>
    <name type="common">Peanut</name>
    <dbReference type="NCBI Taxonomy" id="3818"/>
    <lineage>
        <taxon>Eukaryota</taxon>
        <taxon>Viridiplantae</taxon>
        <taxon>Streptophyta</taxon>
        <taxon>Embryophyta</taxon>
        <taxon>Tracheophyta</taxon>
        <taxon>Spermatophyta</taxon>
        <taxon>Magnoliopsida</taxon>
        <taxon>eudicotyledons</taxon>
        <taxon>Gunneridae</taxon>
        <taxon>Pentapetalae</taxon>
        <taxon>rosids</taxon>
        <taxon>fabids</taxon>
        <taxon>Fabales</taxon>
        <taxon>Fabaceae</taxon>
        <taxon>Papilionoideae</taxon>
        <taxon>50 kb inversion clade</taxon>
        <taxon>dalbergioids sensu lato</taxon>
        <taxon>Dalbergieae</taxon>
        <taxon>Pterocarpus clade</taxon>
        <taxon>Arachis</taxon>
    </lineage>
</organism>
<reference evidence="2 3" key="1">
    <citation type="submission" date="2019-01" db="EMBL/GenBank/DDBJ databases">
        <title>Sequencing of cultivated peanut Arachis hypogaea provides insights into genome evolution and oil improvement.</title>
        <authorList>
            <person name="Chen X."/>
        </authorList>
    </citation>
    <scope>NUCLEOTIDE SEQUENCE [LARGE SCALE GENOMIC DNA]</scope>
    <source>
        <strain evidence="3">cv. Fuhuasheng</strain>
        <tissue evidence="2">Leaves</tissue>
    </source>
</reference>
<sequence length="165" mass="17807">MVNFLDLFEILLKKNYPKFESSPLKFFDPYLLSAAPCPQPPSSFIVIAELFSAGTGAACGSSVANIGSCVACGSSVVVLGSHLAVVGRQNARVQHKILSGRSKVRNLTRFIQERYQHSHHLIPSGLRPSPTPPPPLPADNRAPSLMAWNWNVDASAHFPLLSSSS</sequence>
<accession>A0A445EUJ7</accession>
<name>A0A445EUJ7_ARAHY</name>
<gene>
    <name evidence="2" type="ORF">Ahy_A01g004015</name>
</gene>
<evidence type="ECO:0000313" key="3">
    <source>
        <dbReference type="Proteomes" id="UP000289738"/>
    </source>
</evidence>
<feature type="region of interest" description="Disordered" evidence="1">
    <location>
        <begin position="121"/>
        <end position="140"/>
    </location>
</feature>
<proteinExistence type="predicted"/>
<dbReference type="AlphaFoldDB" id="A0A445EUJ7"/>
<protein>
    <submittedName>
        <fullName evidence="2">Uncharacterized protein</fullName>
    </submittedName>
</protein>
<evidence type="ECO:0000256" key="1">
    <source>
        <dbReference type="SAM" id="MobiDB-lite"/>
    </source>
</evidence>
<keyword evidence="3" id="KW-1185">Reference proteome</keyword>
<dbReference type="Proteomes" id="UP000289738">
    <property type="component" value="Chromosome A01"/>
</dbReference>
<comment type="caution">
    <text evidence="2">The sequence shown here is derived from an EMBL/GenBank/DDBJ whole genome shotgun (WGS) entry which is preliminary data.</text>
</comment>
<dbReference type="EMBL" id="SDMP01000001">
    <property type="protein sequence ID" value="RYR79174.1"/>
    <property type="molecule type" value="Genomic_DNA"/>
</dbReference>
<evidence type="ECO:0000313" key="2">
    <source>
        <dbReference type="EMBL" id="RYR79174.1"/>
    </source>
</evidence>